<keyword evidence="11" id="KW-1185">Reference proteome</keyword>
<protein>
    <recommendedName>
        <fullName evidence="2">RING-type E3 ubiquitin transferase</fullName>
        <ecNumber evidence="2">2.3.2.27</ecNumber>
    </recommendedName>
</protein>
<dbReference type="PANTHER" id="PTHR11224">
    <property type="entry name" value="MAKORIN-RELATED"/>
    <property type="match status" value="1"/>
</dbReference>
<evidence type="ECO:0000256" key="3">
    <source>
        <dbReference type="ARBA" id="ARBA00022679"/>
    </source>
</evidence>
<dbReference type="Gene3D" id="4.10.1000.10">
    <property type="entry name" value="Zinc finger, CCCH-type"/>
    <property type="match status" value="1"/>
</dbReference>
<evidence type="ECO:0000259" key="9">
    <source>
        <dbReference type="PROSITE" id="PS50103"/>
    </source>
</evidence>
<dbReference type="PROSITE" id="PS50103">
    <property type="entry name" value="ZF_C3H1"/>
    <property type="match status" value="4"/>
</dbReference>
<reference evidence="10 11" key="1">
    <citation type="submission" date="2020-10" db="EMBL/GenBank/DDBJ databases">
        <authorList>
            <person name="Klimov P.B."/>
            <person name="Dyachkov S.M."/>
            <person name="Chetverikov P.E."/>
        </authorList>
    </citation>
    <scope>NUCLEOTIDE SEQUENCE [LARGE SCALE GENOMIC DNA]</scope>
    <source>
        <strain evidence="10">BMOC 18-1129-001#AD2665</strain>
        <tissue evidence="10">Entire mites</tissue>
    </source>
</reference>
<dbReference type="InterPro" id="IPR001841">
    <property type="entry name" value="Znf_RING"/>
</dbReference>
<evidence type="ECO:0000256" key="1">
    <source>
        <dbReference type="ARBA" id="ARBA00000900"/>
    </source>
</evidence>
<dbReference type="EMBL" id="JAIFTH010001257">
    <property type="protein sequence ID" value="KAG9508606.1"/>
    <property type="molecule type" value="Genomic_DNA"/>
</dbReference>
<organism evidence="10 11">
    <name type="scientific">Fragariocoptes setiger</name>
    <dbReference type="NCBI Taxonomy" id="1670756"/>
    <lineage>
        <taxon>Eukaryota</taxon>
        <taxon>Metazoa</taxon>
        <taxon>Ecdysozoa</taxon>
        <taxon>Arthropoda</taxon>
        <taxon>Chelicerata</taxon>
        <taxon>Arachnida</taxon>
        <taxon>Acari</taxon>
        <taxon>Acariformes</taxon>
        <taxon>Trombidiformes</taxon>
        <taxon>Prostigmata</taxon>
        <taxon>Eupodina</taxon>
        <taxon>Eriophyoidea</taxon>
        <taxon>Phytoptidae</taxon>
        <taxon>Fragariocoptes</taxon>
    </lineage>
</organism>
<evidence type="ECO:0000256" key="2">
    <source>
        <dbReference type="ARBA" id="ARBA00012483"/>
    </source>
</evidence>
<dbReference type="InterPro" id="IPR045072">
    <property type="entry name" value="MKRN-like"/>
</dbReference>
<dbReference type="SMART" id="SM00356">
    <property type="entry name" value="ZnF_C3H1"/>
    <property type="match status" value="4"/>
</dbReference>
<feature type="zinc finger region" description="C3H1-type" evidence="7">
    <location>
        <begin position="267"/>
        <end position="296"/>
    </location>
</feature>
<evidence type="ECO:0000259" key="8">
    <source>
        <dbReference type="PROSITE" id="PS50089"/>
    </source>
</evidence>
<keyword evidence="4 7" id="KW-0479">Metal-binding</keyword>
<dbReference type="SMART" id="SM00184">
    <property type="entry name" value="RING"/>
    <property type="match status" value="1"/>
</dbReference>
<dbReference type="PROSITE" id="PS50089">
    <property type="entry name" value="ZF_RING_2"/>
    <property type="match status" value="1"/>
</dbReference>
<feature type="zinc finger region" description="C3H1-type" evidence="7">
    <location>
        <begin position="60"/>
        <end position="87"/>
    </location>
</feature>
<accession>A0ABQ7S5B8</accession>
<comment type="caution">
    <text evidence="10">The sequence shown here is derived from an EMBL/GenBank/DDBJ whole genome shotgun (WGS) entry which is preliminary data.</text>
</comment>
<sequence>MAARGSASTSTDTSRAPHPLVTATTVNTSLYFCPFLQKGFCLYSITGRCNFSHESDASMKIPENYCYFFLANQCMYGNECKFRHSEPPPEPASSYARVCCGNNQLPHSSMKDLPMCPYATESDCPFPDGQCSYVHGHVCDLCGRSCLHPYNPDQRRQHREDCIKDHEREMELSFAIQRSIDKVCGICMDTVIEKEAITARRFGILEKCNHVFCLDCIRKWRGTKQFESRTIRACPECRVSSDFVVPSKYWVQDQDDKDKLIQDYKNALSSKPCKYFDQGRSECPFAGSCFYKHAYPDGRPADLGVPKPRRDNSLRNHVSSVTNYIMLSLFDPADDEWLDGWSLRSDSDEDDESLA</sequence>
<dbReference type="PANTHER" id="PTHR11224:SF10">
    <property type="entry name" value="IP09428P-RELATED"/>
    <property type="match status" value="1"/>
</dbReference>
<dbReference type="InterPro" id="IPR000571">
    <property type="entry name" value="Znf_CCCH"/>
</dbReference>
<dbReference type="Gene3D" id="3.30.40.10">
    <property type="entry name" value="Zinc/RING finger domain, C3HC4 (zinc finger)"/>
    <property type="match status" value="1"/>
</dbReference>
<dbReference type="EC" id="2.3.2.27" evidence="2"/>
<name>A0ABQ7S5B8_9ACAR</name>
<keyword evidence="3" id="KW-0808">Transferase</keyword>
<keyword evidence="6 7" id="KW-0862">Zinc</keyword>
<evidence type="ECO:0000256" key="6">
    <source>
        <dbReference type="ARBA" id="ARBA00022833"/>
    </source>
</evidence>
<dbReference type="Pfam" id="PF13639">
    <property type="entry name" value="zf-RING_2"/>
    <property type="match status" value="1"/>
</dbReference>
<dbReference type="InterPro" id="IPR013083">
    <property type="entry name" value="Znf_RING/FYVE/PHD"/>
</dbReference>
<feature type="domain" description="C3H1-type" evidence="9">
    <location>
        <begin position="110"/>
        <end position="138"/>
    </location>
</feature>
<dbReference type="SUPFAM" id="SSF57850">
    <property type="entry name" value="RING/U-box"/>
    <property type="match status" value="1"/>
</dbReference>
<feature type="domain" description="C3H1-type" evidence="9">
    <location>
        <begin position="60"/>
        <end position="87"/>
    </location>
</feature>
<evidence type="ECO:0000256" key="5">
    <source>
        <dbReference type="ARBA" id="ARBA00022771"/>
    </source>
</evidence>
<gene>
    <name evidence="10" type="primary">MKRN1</name>
    <name evidence="10" type="ORF">GZH46_02891</name>
</gene>
<feature type="domain" description="C3H1-type" evidence="9">
    <location>
        <begin position="27"/>
        <end position="56"/>
    </location>
</feature>
<evidence type="ECO:0000313" key="10">
    <source>
        <dbReference type="EMBL" id="KAG9508606.1"/>
    </source>
</evidence>
<evidence type="ECO:0000256" key="4">
    <source>
        <dbReference type="ARBA" id="ARBA00022723"/>
    </source>
</evidence>
<comment type="catalytic activity">
    <reaction evidence="1">
        <text>S-ubiquitinyl-[E2 ubiquitin-conjugating enzyme]-L-cysteine + [acceptor protein]-L-lysine = [E2 ubiquitin-conjugating enzyme]-L-cysteine + N(6)-ubiquitinyl-[acceptor protein]-L-lysine.</text>
        <dbReference type="EC" id="2.3.2.27"/>
    </reaction>
</comment>
<proteinExistence type="predicted"/>
<evidence type="ECO:0000256" key="7">
    <source>
        <dbReference type="PROSITE-ProRule" id="PRU00723"/>
    </source>
</evidence>
<feature type="domain" description="RING-type" evidence="8">
    <location>
        <begin position="184"/>
        <end position="238"/>
    </location>
</feature>
<feature type="domain" description="C3H1-type" evidence="9">
    <location>
        <begin position="267"/>
        <end position="296"/>
    </location>
</feature>
<keyword evidence="5 7" id="KW-0863">Zinc-finger</keyword>
<feature type="zinc finger region" description="C3H1-type" evidence="7">
    <location>
        <begin position="27"/>
        <end position="56"/>
    </location>
</feature>
<dbReference type="PROSITE" id="PS00518">
    <property type="entry name" value="ZF_RING_1"/>
    <property type="match status" value="1"/>
</dbReference>
<dbReference type="InterPro" id="IPR017907">
    <property type="entry name" value="Znf_RING_CS"/>
</dbReference>
<dbReference type="Proteomes" id="UP000825002">
    <property type="component" value="Unassembled WGS sequence"/>
</dbReference>
<feature type="zinc finger region" description="C3H1-type" evidence="7">
    <location>
        <begin position="110"/>
        <end position="138"/>
    </location>
</feature>
<evidence type="ECO:0000313" key="11">
    <source>
        <dbReference type="Proteomes" id="UP000825002"/>
    </source>
</evidence>